<dbReference type="AlphaFoldDB" id="A0AAW0YYI1"/>
<dbReference type="PROSITE" id="PS50089">
    <property type="entry name" value="ZF_RING_2"/>
    <property type="match status" value="1"/>
</dbReference>
<feature type="compositionally biased region" description="Basic and acidic residues" evidence="2">
    <location>
        <begin position="24"/>
        <end position="35"/>
    </location>
</feature>
<dbReference type="InterPro" id="IPR001841">
    <property type="entry name" value="Znf_RING"/>
</dbReference>
<dbReference type="InterPro" id="IPR051826">
    <property type="entry name" value="E3_ubiquitin-ligase_domain"/>
</dbReference>
<feature type="region of interest" description="Disordered" evidence="2">
    <location>
        <begin position="1"/>
        <end position="35"/>
    </location>
</feature>
<dbReference type="EMBL" id="JBCAWK010000007">
    <property type="protein sequence ID" value="KAK8853222.1"/>
    <property type="molecule type" value="Genomic_DNA"/>
</dbReference>
<keyword evidence="3" id="KW-0812">Transmembrane</keyword>
<feature type="region of interest" description="Disordered" evidence="2">
    <location>
        <begin position="512"/>
        <end position="538"/>
    </location>
</feature>
<gene>
    <name evidence="5" type="ORF">IAR55_003924</name>
</gene>
<evidence type="ECO:0000256" key="1">
    <source>
        <dbReference type="PROSITE-ProRule" id="PRU00175"/>
    </source>
</evidence>
<evidence type="ECO:0000256" key="2">
    <source>
        <dbReference type="SAM" id="MobiDB-lite"/>
    </source>
</evidence>
<feature type="region of interest" description="Disordered" evidence="2">
    <location>
        <begin position="145"/>
        <end position="237"/>
    </location>
</feature>
<feature type="compositionally biased region" description="Low complexity" evidence="2">
    <location>
        <begin position="168"/>
        <end position="181"/>
    </location>
</feature>
<dbReference type="Proteomes" id="UP001388673">
    <property type="component" value="Unassembled WGS sequence"/>
</dbReference>
<feature type="transmembrane region" description="Helical" evidence="3">
    <location>
        <begin position="112"/>
        <end position="135"/>
    </location>
</feature>
<sequence length="538" mass="59568">MPSIPLTPTRLVGGTSRAQTQQTRNDETSVDARENTNMRIPGRRASVRSAMGGMQRFRQSWISILVLKGGVGLAQVTTLLTLLILASIFPSPIHSDWKQNRPSAECPRPKLFQAWMGVQIFRLTLCWTVSMWICLRRRRVERRNERFSHQTNTSMALQRSTTRVIENPPASSPSTSTISMTVADHSSPISDRESNPRSPESLHTPFASSGDISIAERRSSSASPSPSPKREKRRRGDFTIVEMRPENGPEIHQPDPAQERLEVTVERVQGGRNSLQAARDMVAQHQESGLELPVDSRLPVGLDKWAPKITNFLALLSSLLFILGNVLLFHPLPTGPSCYTASPMLWWGVMSVTGVGWFFIAQVLVMVLVVGIGGSVVLALLRRIGLIATPPEPEPYRPARPRPLTIEDLDRIKLVCYLPASPDVFGPEEANNVQEVGLPYPALRIDEERAACAICQENYVVPESGDDGSAEALRLLGCGHVYHAKCIDEWLLRGAGDCPFCNRSVMEMLGQSEGKEPVGVTQSEARRGRLWTRARPGR</sequence>
<feature type="domain" description="RING-type" evidence="4">
    <location>
        <begin position="452"/>
        <end position="502"/>
    </location>
</feature>
<keyword evidence="6" id="KW-1185">Reference proteome</keyword>
<dbReference type="GO" id="GO:0016020">
    <property type="term" value="C:membrane"/>
    <property type="evidence" value="ECO:0007669"/>
    <property type="project" value="TreeGrafter"/>
</dbReference>
<dbReference type="PANTHER" id="PTHR22765">
    <property type="entry name" value="RING FINGER AND PROTEASE ASSOCIATED DOMAIN-CONTAINING"/>
    <property type="match status" value="1"/>
</dbReference>
<name>A0AAW0YYI1_9TREE</name>
<dbReference type="GO" id="GO:0008270">
    <property type="term" value="F:zinc ion binding"/>
    <property type="evidence" value="ECO:0007669"/>
    <property type="project" value="UniProtKB-KW"/>
</dbReference>
<evidence type="ECO:0000259" key="4">
    <source>
        <dbReference type="PROSITE" id="PS50089"/>
    </source>
</evidence>
<reference evidence="5 6" key="1">
    <citation type="journal article" date="2024" name="bioRxiv">
        <title>Comparative genomics of Cryptococcus and Kwoniella reveals pathogenesis evolution and contrasting karyotype dynamics via intercentromeric recombination or chromosome fusion.</title>
        <authorList>
            <person name="Coelho M.A."/>
            <person name="David-Palma M."/>
            <person name="Shea T."/>
            <person name="Bowers K."/>
            <person name="McGinley-Smith S."/>
            <person name="Mohammad A.W."/>
            <person name="Gnirke A."/>
            <person name="Yurkov A.M."/>
            <person name="Nowrousian M."/>
            <person name="Sun S."/>
            <person name="Cuomo C.A."/>
            <person name="Heitman J."/>
        </authorList>
    </citation>
    <scope>NUCLEOTIDE SEQUENCE [LARGE SCALE GENOMIC DNA]</scope>
    <source>
        <strain evidence="5 6">CBS 13917</strain>
    </source>
</reference>
<protein>
    <recommendedName>
        <fullName evidence="4">RING-type domain-containing protein</fullName>
    </recommendedName>
</protein>
<dbReference type="Pfam" id="PF13639">
    <property type="entry name" value="zf-RING_2"/>
    <property type="match status" value="1"/>
</dbReference>
<keyword evidence="1" id="KW-0862">Zinc</keyword>
<dbReference type="GeneID" id="92181182"/>
<feature type="compositionally biased region" description="Polar residues" evidence="2">
    <location>
        <begin position="149"/>
        <end position="164"/>
    </location>
</feature>
<evidence type="ECO:0000313" key="6">
    <source>
        <dbReference type="Proteomes" id="UP001388673"/>
    </source>
</evidence>
<dbReference type="Gene3D" id="3.30.40.10">
    <property type="entry name" value="Zinc/RING finger domain, C3HC4 (zinc finger)"/>
    <property type="match status" value="1"/>
</dbReference>
<keyword evidence="3" id="KW-1133">Transmembrane helix</keyword>
<evidence type="ECO:0000313" key="5">
    <source>
        <dbReference type="EMBL" id="KAK8853222.1"/>
    </source>
</evidence>
<comment type="caution">
    <text evidence="5">The sequence shown here is derived from an EMBL/GenBank/DDBJ whole genome shotgun (WGS) entry which is preliminary data.</text>
</comment>
<keyword evidence="1" id="KW-0863">Zinc-finger</keyword>
<feature type="transmembrane region" description="Helical" evidence="3">
    <location>
        <begin position="312"/>
        <end position="332"/>
    </location>
</feature>
<dbReference type="KEGG" id="kne:92181182"/>
<dbReference type="GO" id="GO:0061630">
    <property type="term" value="F:ubiquitin protein ligase activity"/>
    <property type="evidence" value="ECO:0007669"/>
    <property type="project" value="TreeGrafter"/>
</dbReference>
<feature type="transmembrane region" description="Helical" evidence="3">
    <location>
        <begin position="61"/>
        <end position="89"/>
    </location>
</feature>
<dbReference type="SUPFAM" id="SSF57850">
    <property type="entry name" value="RING/U-box"/>
    <property type="match status" value="1"/>
</dbReference>
<dbReference type="SMART" id="SM00184">
    <property type="entry name" value="RING"/>
    <property type="match status" value="1"/>
</dbReference>
<keyword evidence="3" id="KW-0472">Membrane</keyword>
<proteinExistence type="predicted"/>
<feature type="compositionally biased region" description="Basic residues" evidence="2">
    <location>
        <begin position="528"/>
        <end position="538"/>
    </location>
</feature>
<evidence type="ECO:0000256" key="3">
    <source>
        <dbReference type="SAM" id="Phobius"/>
    </source>
</evidence>
<dbReference type="InterPro" id="IPR013083">
    <property type="entry name" value="Znf_RING/FYVE/PHD"/>
</dbReference>
<dbReference type="PANTHER" id="PTHR22765:SF183">
    <property type="entry name" value="OS06G0534800 PROTEIN"/>
    <property type="match status" value="1"/>
</dbReference>
<feature type="transmembrane region" description="Helical" evidence="3">
    <location>
        <begin position="352"/>
        <end position="381"/>
    </location>
</feature>
<keyword evidence="1" id="KW-0479">Metal-binding</keyword>
<dbReference type="RefSeq" id="XP_066802408.1">
    <property type="nucleotide sequence ID" value="XM_066947029.1"/>
</dbReference>
<accession>A0AAW0YYI1</accession>
<dbReference type="GO" id="GO:0006511">
    <property type="term" value="P:ubiquitin-dependent protein catabolic process"/>
    <property type="evidence" value="ECO:0007669"/>
    <property type="project" value="TreeGrafter"/>
</dbReference>
<organism evidence="5 6">
    <name type="scientific">Kwoniella newhampshirensis</name>
    <dbReference type="NCBI Taxonomy" id="1651941"/>
    <lineage>
        <taxon>Eukaryota</taxon>
        <taxon>Fungi</taxon>
        <taxon>Dikarya</taxon>
        <taxon>Basidiomycota</taxon>
        <taxon>Agaricomycotina</taxon>
        <taxon>Tremellomycetes</taxon>
        <taxon>Tremellales</taxon>
        <taxon>Cryptococcaceae</taxon>
        <taxon>Kwoniella</taxon>
    </lineage>
</organism>